<name>E2C0L6_HARSA</name>
<gene>
    <name evidence="1" type="ORF">EAI_02353</name>
</gene>
<dbReference type="AlphaFoldDB" id="E2C0L6"/>
<feature type="non-terminal residue" evidence="1">
    <location>
        <position position="1"/>
    </location>
</feature>
<reference evidence="1 2" key="1">
    <citation type="journal article" date="2010" name="Science">
        <title>Genomic comparison of the ants Camponotus floridanus and Harpegnathos saltator.</title>
        <authorList>
            <person name="Bonasio R."/>
            <person name="Zhang G."/>
            <person name="Ye C."/>
            <person name="Mutti N.S."/>
            <person name="Fang X."/>
            <person name="Qin N."/>
            <person name="Donahue G."/>
            <person name="Yang P."/>
            <person name="Li Q."/>
            <person name="Li C."/>
            <person name="Zhang P."/>
            <person name="Huang Z."/>
            <person name="Berger S.L."/>
            <person name="Reinberg D."/>
            <person name="Wang J."/>
            <person name="Liebig J."/>
        </authorList>
    </citation>
    <scope>NUCLEOTIDE SEQUENCE [LARGE SCALE GENOMIC DNA]</scope>
    <source>
        <strain evidence="1 2">R22 G/1</strain>
    </source>
</reference>
<feature type="non-terminal residue" evidence="1">
    <location>
        <position position="40"/>
    </location>
</feature>
<evidence type="ECO:0000313" key="2">
    <source>
        <dbReference type="Proteomes" id="UP000008237"/>
    </source>
</evidence>
<sequence length="40" mass="5004">THSSAYFCLVRFTRNKMDFKRRFVTVDETRIHHYTPERKE</sequence>
<dbReference type="Proteomes" id="UP000008237">
    <property type="component" value="Unassembled WGS sequence"/>
</dbReference>
<proteinExistence type="predicted"/>
<keyword evidence="2" id="KW-1185">Reference proteome</keyword>
<evidence type="ECO:0000313" key="1">
    <source>
        <dbReference type="EMBL" id="EFN78533.1"/>
    </source>
</evidence>
<evidence type="ECO:0008006" key="3">
    <source>
        <dbReference type="Google" id="ProtNLM"/>
    </source>
</evidence>
<protein>
    <recommendedName>
        <fullName evidence="3">Mos1 transposase HTH domain-containing protein</fullName>
    </recommendedName>
</protein>
<dbReference type="EMBL" id="GL451800">
    <property type="protein sequence ID" value="EFN78533.1"/>
    <property type="molecule type" value="Genomic_DNA"/>
</dbReference>
<dbReference type="InParanoid" id="E2C0L6"/>
<organism evidence="2">
    <name type="scientific">Harpegnathos saltator</name>
    <name type="common">Jerdon's jumping ant</name>
    <dbReference type="NCBI Taxonomy" id="610380"/>
    <lineage>
        <taxon>Eukaryota</taxon>
        <taxon>Metazoa</taxon>
        <taxon>Ecdysozoa</taxon>
        <taxon>Arthropoda</taxon>
        <taxon>Hexapoda</taxon>
        <taxon>Insecta</taxon>
        <taxon>Pterygota</taxon>
        <taxon>Neoptera</taxon>
        <taxon>Endopterygota</taxon>
        <taxon>Hymenoptera</taxon>
        <taxon>Apocrita</taxon>
        <taxon>Aculeata</taxon>
        <taxon>Formicoidea</taxon>
        <taxon>Formicidae</taxon>
        <taxon>Ponerinae</taxon>
        <taxon>Ponerini</taxon>
        <taxon>Harpegnathos</taxon>
    </lineage>
</organism>
<accession>E2C0L6</accession>